<feature type="domain" description="N-acetyltransferase" evidence="1">
    <location>
        <begin position="15"/>
        <end position="178"/>
    </location>
</feature>
<dbReference type="InterPro" id="IPR051531">
    <property type="entry name" value="N-acetyltransferase"/>
</dbReference>
<comment type="caution">
    <text evidence="2">The sequence shown here is derived from an EMBL/GenBank/DDBJ whole genome shotgun (WGS) entry which is preliminary data.</text>
</comment>
<dbReference type="RefSeq" id="WP_113953161.1">
    <property type="nucleotide sequence ID" value="NZ_QNRT01000001.1"/>
</dbReference>
<dbReference type="InterPro" id="IPR016181">
    <property type="entry name" value="Acyl_CoA_acyltransferase"/>
</dbReference>
<dbReference type="InterPro" id="IPR000182">
    <property type="entry name" value="GNAT_dom"/>
</dbReference>
<name>A0A395JPS7_9GAMM</name>
<evidence type="ECO:0000313" key="2">
    <source>
        <dbReference type="EMBL" id="RBP53609.1"/>
    </source>
</evidence>
<dbReference type="EMBL" id="QNRT01000001">
    <property type="protein sequence ID" value="RBP53609.1"/>
    <property type="molecule type" value="Genomic_DNA"/>
</dbReference>
<dbReference type="PANTHER" id="PTHR43792:SF1">
    <property type="entry name" value="N-ACETYLTRANSFERASE DOMAIN-CONTAINING PROTEIN"/>
    <property type="match status" value="1"/>
</dbReference>
<evidence type="ECO:0000313" key="3">
    <source>
        <dbReference type="Proteomes" id="UP000253083"/>
    </source>
</evidence>
<gene>
    <name evidence="2" type="ORF">DFR28_101996</name>
</gene>
<accession>A0A395JPS7</accession>
<evidence type="ECO:0000259" key="1">
    <source>
        <dbReference type="PROSITE" id="PS51186"/>
    </source>
</evidence>
<dbReference type="InParanoid" id="A0A395JPS7"/>
<sequence length="178" mass="20480">MIEQLTQLKIETERLRIRRIEDADVKAIYPIHSEPVVNRYLPYDTWTSWDDAKHWYARVLERRRILEAEQFVIELKDSANIIGTCIAFSFCPNARSLEFGYVLGRAAWKQGYMLEAMSSFVPTLQQRLALNTLIARVESDNLASLALVKKLGFKHIDTMISSDGVHLCQLQKQYGSTA</sequence>
<reference evidence="2 3" key="1">
    <citation type="submission" date="2018-06" db="EMBL/GenBank/DDBJ databases">
        <title>Genomic Encyclopedia of Type Strains, Phase IV (KMG-IV): sequencing the most valuable type-strain genomes for metagenomic binning, comparative biology and taxonomic classification.</title>
        <authorList>
            <person name="Goeker M."/>
        </authorList>
    </citation>
    <scope>NUCLEOTIDE SEQUENCE [LARGE SCALE GENOMIC DNA]</scope>
    <source>
        <strain evidence="2 3">DSM 24032</strain>
    </source>
</reference>
<dbReference type="Pfam" id="PF13302">
    <property type="entry name" value="Acetyltransf_3"/>
    <property type="match status" value="1"/>
</dbReference>
<dbReference type="SUPFAM" id="SSF55729">
    <property type="entry name" value="Acyl-CoA N-acyltransferases (Nat)"/>
    <property type="match status" value="1"/>
</dbReference>
<dbReference type="OrthoDB" id="9801656at2"/>
<dbReference type="PROSITE" id="PS51186">
    <property type="entry name" value="GNAT"/>
    <property type="match status" value="1"/>
</dbReference>
<dbReference type="AlphaFoldDB" id="A0A395JPS7"/>
<dbReference type="PANTHER" id="PTHR43792">
    <property type="entry name" value="GNAT FAMILY, PUTATIVE (AFU_ORTHOLOGUE AFUA_3G00765)-RELATED-RELATED"/>
    <property type="match status" value="1"/>
</dbReference>
<proteinExistence type="predicted"/>
<dbReference type="Gene3D" id="3.40.630.30">
    <property type="match status" value="1"/>
</dbReference>
<dbReference type="GO" id="GO:0016747">
    <property type="term" value="F:acyltransferase activity, transferring groups other than amino-acyl groups"/>
    <property type="evidence" value="ECO:0007669"/>
    <property type="project" value="InterPro"/>
</dbReference>
<dbReference type="Proteomes" id="UP000253083">
    <property type="component" value="Unassembled WGS sequence"/>
</dbReference>
<keyword evidence="3" id="KW-1185">Reference proteome</keyword>
<protein>
    <submittedName>
        <fullName evidence="2">Ribosomal-protein-alanine N-acetyltransferase</fullName>
    </submittedName>
</protein>
<organism evidence="2 3">
    <name type="scientific">Arenicella xantha</name>
    <dbReference type="NCBI Taxonomy" id="644221"/>
    <lineage>
        <taxon>Bacteria</taxon>
        <taxon>Pseudomonadati</taxon>
        <taxon>Pseudomonadota</taxon>
        <taxon>Gammaproteobacteria</taxon>
        <taxon>Arenicellales</taxon>
        <taxon>Arenicellaceae</taxon>
        <taxon>Arenicella</taxon>
    </lineage>
</organism>
<keyword evidence="2" id="KW-0808">Transferase</keyword>